<comment type="similarity">
    <text evidence="2 8">Belongs to the EMP24/GP25L family.</text>
</comment>
<evidence type="ECO:0000256" key="1">
    <source>
        <dbReference type="ARBA" id="ARBA00004115"/>
    </source>
</evidence>
<keyword evidence="7 9" id="KW-0472">Membrane</keyword>
<evidence type="ECO:0000256" key="3">
    <source>
        <dbReference type="ARBA" id="ARBA00022692"/>
    </source>
</evidence>
<keyword evidence="12" id="KW-1185">Reference proteome</keyword>
<feature type="domain" description="GOLD" evidence="10">
    <location>
        <begin position="1"/>
        <end position="73"/>
    </location>
</feature>
<reference evidence="11" key="1">
    <citation type="journal article" date="2021" name="Cell">
        <title>Tracing the genetic footprints of vertebrate landing in non-teleost ray-finned fishes.</title>
        <authorList>
            <person name="Bi X."/>
            <person name="Wang K."/>
            <person name="Yang L."/>
            <person name="Pan H."/>
            <person name="Jiang H."/>
            <person name="Wei Q."/>
            <person name="Fang M."/>
            <person name="Yu H."/>
            <person name="Zhu C."/>
            <person name="Cai Y."/>
            <person name="He Y."/>
            <person name="Gan X."/>
            <person name="Zeng H."/>
            <person name="Yu D."/>
            <person name="Zhu Y."/>
            <person name="Jiang H."/>
            <person name="Qiu Q."/>
            <person name="Yang H."/>
            <person name="Zhang Y.E."/>
            <person name="Wang W."/>
            <person name="Zhu M."/>
            <person name="He S."/>
            <person name="Zhang G."/>
        </authorList>
    </citation>
    <scope>NUCLEOTIDE SEQUENCE</scope>
    <source>
        <strain evidence="11">Pddl_001</strain>
    </source>
</reference>
<organism evidence="11 12">
    <name type="scientific">Polyodon spathula</name>
    <name type="common">North American paddlefish</name>
    <name type="synonym">Squalus spathula</name>
    <dbReference type="NCBI Taxonomy" id="7913"/>
    <lineage>
        <taxon>Eukaryota</taxon>
        <taxon>Metazoa</taxon>
        <taxon>Chordata</taxon>
        <taxon>Craniata</taxon>
        <taxon>Vertebrata</taxon>
        <taxon>Euteleostomi</taxon>
        <taxon>Actinopterygii</taxon>
        <taxon>Chondrostei</taxon>
        <taxon>Acipenseriformes</taxon>
        <taxon>Polyodontidae</taxon>
        <taxon>Polyodon</taxon>
    </lineage>
</organism>
<evidence type="ECO:0000256" key="4">
    <source>
        <dbReference type="ARBA" id="ARBA00022729"/>
    </source>
</evidence>
<accession>A0ABS2YLS9</accession>
<dbReference type="PROSITE" id="PS50866">
    <property type="entry name" value="GOLD"/>
    <property type="match status" value="1"/>
</dbReference>
<dbReference type="Proteomes" id="UP001166093">
    <property type="component" value="Unassembled WGS sequence"/>
</dbReference>
<comment type="caution">
    <text evidence="11">The sequence shown here is derived from an EMBL/GenBank/DDBJ whole genome shotgun (WGS) entry which is preliminary data.</text>
</comment>
<protein>
    <submittedName>
        <fullName evidence="11">TMEDA protein</fullName>
    </submittedName>
</protein>
<dbReference type="InterPro" id="IPR009038">
    <property type="entry name" value="GOLD_dom"/>
</dbReference>
<evidence type="ECO:0000313" key="11">
    <source>
        <dbReference type="EMBL" id="MBN3287119.1"/>
    </source>
</evidence>
<sequence length="164" mass="18853">MGQYEVSEVQDVVTNLKVTDSAEHTLYKKDEAQKGRFAFSTENFDEFDICFESVVPAGFKGVTEQLVVLNIKHGTEAKNYEKIGKAEKLKPLEVKLRQMEDLSESIVKELVYMKRNAEHRSDTNESTGSRVFGFSLLSMLCLVSLAVWQVLYLRRFFKSKRLIE</sequence>
<evidence type="ECO:0000259" key="10">
    <source>
        <dbReference type="PROSITE" id="PS50866"/>
    </source>
</evidence>
<keyword evidence="6 9" id="KW-1133">Transmembrane helix</keyword>
<dbReference type="Pfam" id="PF01105">
    <property type="entry name" value="EMP24_GP25L"/>
    <property type="match status" value="1"/>
</dbReference>
<dbReference type="SMART" id="SM01190">
    <property type="entry name" value="EMP24_GP25L"/>
    <property type="match status" value="1"/>
</dbReference>
<keyword evidence="4" id="KW-0732">Signal</keyword>
<evidence type="ECO:0000256" key="5">
    <source>
        <dbReference type="ARBA" id="ARBA00022824"/>
    </source>
</evidence>
<evidence type="ECO:0000256" key="2">
    <source>
        <dbReference type="ARBA" id="ARBA00007104"/>
    </source>
</evidence>
<evidence type="ECO:0000256" key="9">
    <source>
        <dbReference type="SAM" id="Phobius"/>
    </source>
</evidence>
<keyword evidence="5" id="KW-0256">Endoplasmic reticulum</keyword>
<proteinExistence type="inferred from homology"/>
<gene>
    <name evidence="11" type="primary">Tmed10_2</name>
    <name evidence="11" type="ORF">GTO93_0000889</name>
</gene>
<evidence type="ECO:0000256" key="8">
    <source>
        <dbReference type="RuleBase" id="RU003827"/>
    </source>
</evidence>
<comment type="subcellular location">
    <subcellularLocation>
        <location evidence="1">Endoplasmic reticulum membrane</location>
        <topology evidence="1">Single-pass type I membrane protein</topology>
    </subcellularLocation>
    <subcellularLocation>
        <location evidence="8">Membrane</location>
        <topology evidence="8">Single-pass type I membrane protein</topology>
    </subcellularLocation>
</comment>
<evidence type="ECO:0000256" key="7">
    <source>
        <dbReference type="ARBA" id="ARBA00023136"/>
    </source>
</evidence>
<dbReference type="EMBL" id="JAAWVQ010163340">
    <property type="protein sequence ID" value="MBN3287119.1"/>
    <property type="molecule type" value="Genomic_DNA"/>
</dbReference>
<keyword evidence="3 8" id="KW-0812">Transmembrane</keyword>
<dbReference type="PANTHER" id="PTHR22811">
    <property type="entry name" value="TRANSMEMBRANE EMP24 DOMAIN-CONTAINING PROTEIN"/>
    <property type="match status" value="1"/>
</dbReference>
<evidence type="ECO:0000313" key="12">
    <source>
        <dbReference type="Proteomes" id="UP001166093"/>
    </source>
</evidence>
<name>A0ABS2YLS9_POLSP</name>
<feature type="non-terminal residue" evidence="11">
    <location>
        <position position="164"/>
    </location>
</feature>
<feature type="non-terminal residue" evidence="11">
    <location>
        <position position="1"/>
    </location>
</feature>
<dbReference type="InterPro" id="IPR015720">
    <property type="entry name" value="Emp24-like"/>
</dbReference>
<evidence type="ECO:0000256" key="6">
    <source>
        <dbReference type="ARBA" id="ARBA00022989"/>
    </source>
</evidence>
<feature type="transmembrane region" description="Helical" evidence="9">
    <location>
        <begin position="131"/>
        <end position="153"/>
    </location>
</feature>